<reference evidence="1 2" key="1">
    <citation type="submission" date="2021-06" db="EMBL/GenBank/DDBJ databases">
        <title>Caerostris darwini draft genome.</title>
        <authorList>
            <person name="Kono N."/>
            <person name="Arakawa K."/>
        </authorList>
    </citation>
    <scope>NUCLEOTIDE SEQUENCE [LARGE SCALE GENOMIC DNA]</scope>
</reference>
<protein>
    <submittedName>
        <fullName evidence="1">Uncharacterized protein</fullName>
    </submittedName>
</protein>
<proteinExistence type="predicted"/>
<evidence type="ECO:0000313" key="2">
    <source>
        <dbReference type="Proteomes" id="UP001054837"/>
    </source>
</evidence>
<evidence type="ECO:0000313" key="1">
    <source>
        <dbReference type="EMBL" id="GIX97496.1"/>
    </source>
</evidence>
<dbReference type="Proteomes" id="UP001054837">
    <property type="component" value="Unassembled WGS sequence"/>
</dbReference>
<gene>
    <name evidence="1" type="ORF">CDAR_296541</name>
</gene>
<keyword evidence="2" id="KW-1185">Reference proteome</keyword>
<dbReference type="EMBL" id="BPLQ01003042">
    <property type="protein sequence ID" value="GIX97496.1"/>
    <property type="molecule type" value="Genomic_DNA"/>
</dbReference>
<name>A0AAV4PNX8_9ARAC</name>
<sequence>MHSTNEKLSYIPKKINVTYIKHIKPSTINNWQSKQRTCSLVSHLQKKENIPAFFPNARSEANGSNRQPGISPSRSLINIYNSELHPTSPRVFFEPTVTFRIPHYASNVHAEKCIAFLRGARKIKDKEEGRNRISQREYRDFSGLTLLQ</sequence>
<organism evidence="1 2">
    <name type="scientific">Caerostris darwini</name>
    <dbReference type="NCBI Taxonomy" id="1538125"/>
    <lineage>
        <taxon>Eukaryota</taxon>
        <taxon>Metazoa</taxon>
        <taxon>Ecdysozoa</taxon>
        <taxon>Arthropoda</taxon>
        <taxon>Chelicerata</taxon>
        <taxon>Arachnida</taxon>
        <taxon>Araneae</taxon>
        <taxon>Araneomorphae</taxon>
        <taxon>Entelegynae</taxon>
        <taxon>Araneoidea</taxon>
        <taxon>Araneidae</taxon>
        <taxon>Caerostris</taxon>
    </lineage>
</organism>
<comment type="caution">
    <text evidence="1">The sequence shown here is derived from an EMBL/GenBank/DDBJ whole genome shotgun (WGS) entry which is preliminary data.</text>
</comment>
<dbReference type="AlphaFoldDB" id="A0AAV4PNX8"/>
<accession>A0AAV4PNX8</accession>